<reference evidence="2 3" key="1">
    <citation type="submission" date="2023-09" db="EMBL/GenBank/DDBJ databases">
        <authorList>
            <person name="Qi X."/>
        </authorList>
    </citation>
    <scope>NUCLEOTIDE SEQUENCE [LARGE SCALE GENOMIC DNA]</scope>
    <source>
        <strain evidence="2 3">S1-1</strain>
    </source>
</reference>
<evidence type="ECO:0000256" key="1">
    <source>
        <dbReference type="SAM" id="SignalP"/>
    </source>
</evidence>
<dbReference type="InterPro" id="IPR032710">
    <property type="entry name" value="NTF2-like_dom_sf"/>
</dbReference>
<protein>
    <submittedName>
        <fullName evidence="2">Nuclear transport factor 2 family protein</fullName>
    </submittedName>
</protein>
<dbReference type="Gene3D" id="3.10.450.50">
    <property type="match status" value="1"/>
</dbReference>
<gene>
    <name evidence="2" type="ORF">RI844_11130</name>
</gene>
<dbReference type="RefSeq" id="WP_348394750.1">
    <property type="nucleotide sequence ID" value="NZ_CP136600.1"/>
</dbReference>
<evidence type="ECO:0000313" key="2">
    <source>
        <dbReference type="EMBL" id="WOH35935.1"/>
    </source>
</evidence>
<sequence>MQKIILVFLTIFSMTAHAKNIFNAEQLEELAQNFVQAIDARQQPKTTIADIDNYLSLLADDFIDEHIKFKFTYTDKVKLKEDMIAKMAGEIIYSSIKIDEMIVGGNAAFIKMTETIKGKPAHLDKVIEYSVTNVVTLEFNDKGLITHIRRHHG</sequence>
<name>A0ABZ0GJI9_9GAMM</name>
<accession>A0ABZ0GJI9</accession>
<dbReference type="SUPFAM" id="SSF54427">
    <property type="entry name" value="NTF2-like"/>
    <property type="match status" value="1"/>
</dbReference>
<keyword evidence="3" id="KW-1185">Reference proteome</keyword>
<evidence type="ECO:0000313" key="3">
    <source>
        <dbReference type="Proteomes" id="UP001301442"/>
    </source>
</evidence>
<feature type="chain" id="PRO_5047431457" evidence="1">
    <location>
        <begin position="19"/>
        <end position="153"/>
    </location>
</feature>
<dbReference type="Proteomes" id="UP001301442">
    <property type="component" value="Chromosome"/>
</dbReference>
<organism evidence="2 3">
    <name type="scientific">Thalassotalea fonticola</name>
    <dbReference type="NCBI Taxonomy" id="3065649"/>
    <lineage>
        <taxon>Bacteria</taxon>
        <taxon>Pseudomonadati</taxon>
        <taxon>Pseudomonadota</taxon>
        <taxon>Gammaproteobacteria</taxon>
        <taxon>Alteromonadales</taxon>
        <taxon>Colwelliaceae</taxon>
        <taxon>Thalassotalea</taxon>
    </lineage>
</organism>
<proteinExistence type="predicted"/>
<dbReference type="EMBL" id="CP136600">
    <property type="protein sequence ID" value="WOH35935.1"/>
    <property type="molecule type" value="Genomic_DNA"/>
</dbReference>
<feature type="signal peptide" evidence="1">
    <location>
        <begin position="1"/>
        <end position="18"/>
    </location>
</feature>
<keyword evidence="1" id="KW-0732">Signal</keyword>